<proteinExistence type="predicted"/>
<dbReference type="Gene3D" id="1.20.144.10">
    <property type="entry name" value="Phosphatidic acid phosphatase type 2/haloperoxidase"/>
    <property type="match status" value="1"/>
</dbReference>
<keyword evidence="1" id="KW-1133">Transmembrane helix</keyword>
<protein>
    <submittedName>
        <fullName evidence="2">Uncharacterized protein</fullName>
    </submittedName>
</protein>
<reference evidence="2 3" key="1">
    <citation type="submission" date="2008-07" db="EMBL/GenBank/DDBJ databases">
        <authorList>
            <person name="El-Sayed N."/>
            <person name="Caler E."/>
            <person name="Inman J."/>
            <person name="Amedeo P."/>
            <person name="Hass B."/>
            <person name="Wortman J."/>
        </authorList>
    </citation>
    <scope>NUCLEOTIDE SEQUENCE [LARGE SCALE GENOMIC DNA]</scope>
    <source>
        <strain evidence="3">ATCC 50983 / TXsc</strain>
    </source>
</reference>
<dbReference type="InterPro" id="IPR036938">
    <property type="entry name" value="PAP2/HPO_sf"/>
</dbReference>
<evidence type="ECO:0000313" key="3">
    <source>
        <dbReference type="Proteomes" id="UP000007800"/>
    </source>
</evidence>
<keyword evidence="1" id="KW-0812">Transmembrane</keyword>
<gene>
    <name evidence="2" type="ORF">Pmar_PMAR019947</name>
</gene>
<accession>C5KC34</accession>
<dbReference type="RefSeq" id="XP_002786269.1">
    <property type="nucleotide sequence ID" value="XM_002786223.1"/>
</dbReference>
<feature type="transmembrane region" description="Helical" evidence="1">
    <location>
        <begin position="34"/>
        <end position="52"/>
    </location>
</feature>
<name>C5KC34_PERM5</name>
<keyword evidence="1" id="KW-0472">Membrane</keyword>
<dbReference type="AlphaFoldDB" id="C5KC34"/>
<dbReference type="GeneID" id="9048455"/>
<evidence type="ECO:0000313" key="2">
    <source>
        <dbReference type="EMBL" id="EER18065.1"/>
    </source>
</evidence>
<dbReference type="SUPFAM" id="SSF48317">
    <property type="entry name" value="Acid phosphatase/Vanadium-dependent haloperoxidase"/>
    <property type="match status" value="1"/>
</dbReference>
<dbReference type="EMBL" id="GG671946">
    <property type="protein sequence ID" value="EER18065.1"/>
    <property type="molecule type" value="Genomic_DNA"/>
</dbReference>
<evidence type="ECO:0000256" key="1">
    <source>
        <dbReference type="SAM" id="Phobius"/>
    </source>
</evidence>
<organism evidence="3">
    <name type="scientific">Perkinsus marinus (strain ATCC 50983 / TXsc)</name>
    <dbReference type="NCBI Taxonomy" id="423536"/>
    <lineage>
        <taxon>Eukaryota</taxon>
        <taxon>Sar</taxon>
        <taxon>Alveolata</taxon>
        <taxon>Perkinsozoa</taxon>
        <taxon>Perkinsea</taxon>
        <taxon>Perkinsida</taxon>
        <taxon>Perkinsidae</taxon>
        <taxon>Perkinsus</taxon>
    </lineage>
</organism>
<keyword evidence="3" id="KW-1185">Reference proteome</keyword>
<dbReference type="InParanoid" id="C5KC34"/>
<sequence length="74" mass="7974">MGTEGDESFPSGDACESTMFGISVVSLRGFSSPASMLALFLAALSCFGRVYFHAHNVRHYDAIPNLRYRGLIGA</sequence>
<dbReference type="Proteomes" id="UP000007800">
    <property type="component" value="Unassembled WGS sequence"/>
</dbReference>
<dbReference type="CDD" id="cd01610">
    <property type="entry name" value="PAP2_like"/>
    <property type="match status" value="1"/>
</dbReference>